<keyword evidence="1" id="KW-0378">Hydrolase</keyword>
<dbReference type="InterPro" id="IPR003607">
    <property type="entry name" value="HD/PDEase_dom"/>
</dbReference>
<dbReference type="Gene3D" id="3.30.450.40">
    <property type="match status" value="1"/>
</dbReference>
<dbReference type="InterPro" id="IPR052020">
    <property type="entry name" value="Cyclic_di-GMP/3'3'-cGAMP_PDE"/>
</dbReference>
<dbReference type="PANTHER" id="PTHR45228:SF9">
    <property type="entry name" value="3'3'-CGAMP-SPECIFIC PHOSPHODIESTERASE 2"/>
    <property type="match status" value="1"/>
</dbReference>
<dbReference type="CDD" id="cd00077">
    <property type="entry name" value="HDc"/>
    <property type="match status" value="1"/>
</dbReference>
<dbReference type="Pfam" id="PF01590">
    <property type="entry name" value="GAF"/>
    <property type="match status" value="1"/>
</dbReference>
<dbReference type="EMBL" id="QXQA01000021">
    <property type="protein sequence ID" value="RIX48583.1"/>
    <property type="molecule type" value="Genomic_DNA"/>
</dbReference>
<name>A0A3A1UL48_9BACL</name>
<dbReference type="SMART" id="SM00065">
    <property type="entry name" value="GAF"/>
    <property type="match status" value="1"/>
</dbReference>
<accession>A0A3A1UL48</accession>
<dbReference type="PROSITE" id="PS51832">
    <property type="entry name" value="HD_GYP"/>
    <property type="match status" value="1"/>
</dbReference>
<dbReference type="Gene3D" id="1.10.3210.10">
    <property type="entry name" value="Hypothetical protein af1432"/>
    <property type="match status" value="1"/>
</dbReference>
<feature type="domain" description="HD-GYP" evidence="2">
    <location>
        <begin position="181"/>
        <end position="378"/>
    </location>
</feature>
<proteinExistence type="predicted"/>
<evidence type="ECO:0000313" key="3">
    <source>
        <dbReference type="EMBL" id="RIX48583.1"/>
    </source>
</evidence>
<dbReference type="GO" id="GO:0009214">
    <property type="term" value="P:cyclic nucleotide catabolic process"/>
    <property type="evidence" value="ECO:0007669"/>
    <property type="project" value="UniProtKB-ARBA"/>
</dbReference>
<comment type="caution">
    <text evidence="3">The sequence shown here is derived from an EMBL/GenBank/DDBJ whole genome shotgun (WGS) entry which is preliminary data.</text>
</comment>
<dbReference type="FunFam" id="1.10.3210.10:FF:000018">
    <property type="entry name" value="Two-component system response regulator"/>
    <property type="match status" value="1"/>
</dbReference>
<dbReference type="OrthoDB" id="9759601at2"/>
<dbReference type="RefSeq" id="WP_119602677.1">
    <property type="nucleotide sequence ID" value="NZ_QXQA01000021.1"/>
</dbReference>
<organism evidence="3 4">
    <name type="scientific">Paenibacillus nanensis</name>
    <dbReference type="NCBI Taxonomy" id="393251"/>
    <lineage>
        <taxon>Bacteria</taxon>
        <taxon>Bacillati</taxon>
        <taxon>Bacillota</taxon>
        <taxon>Bacilli</taxon>
        <taxon>Bacillales</taxon>
        <taxon>Paenibacillaceae</taxon>
        <taxon>Paenibacillus</taxon>
    </lineage>
</organism>
<protein>
    <submittedName>
        <fullName evidence="3">HD domain-containing protein</fullName>
    </submittedName>
</protein>
<dbReference type="AlphaFoldDB" id="A0A3A1UL48"/>
<dbReference type="SMART" id="SM00471">
    <property type="entry name" value="HDc"/>
    <property type="match status" value="1"/>
</dbReference>
<evidence type="ECO:0000259" key="2">
    <source>
        <dbReference type="PROSITE" id="PS51832"/>
    </source>
</evidence>
<keyword evidence="4" id="KW-1185">Reference proteome</keyword>
<dbReference type="PANTHER" id="PTHR45228">
    <property type="entry name" value="CYCLIC DI-GMP PHOSPHODIESTERASE TM_0186-RELATED"/>
    <property type="match status" value="1"/>
</dbReference>
<sequence>MQHERHSTVSYKKELTPEEMLRTIFDYTAKIANEKNLESVLILMANMGRELVVADRCAVWLIDSARGELYTKVAHGVSEIRVPYGSGLVGASICSGEPIIIDDAYKDSRHNAENDRKTGYRTKAIMTIPFRNNEGDVIGAYQAINKMTKAEVFSPKDLEYLTLAASYSGKSLESVMLYEEILETQKEIIFSMGEIGESRSKETGRHVRRVAQYSYILALGLGMSEREADMLRCASPMHDIGKVAIPDDVLKKPGKLTDEEFDLMKSHTVTGYRLLQSSKRELMKTAAIIAHQHHEKWDGSGYPQGLKGEEIHIYGRITAVADVFDALGSARVYKPAWELDRIIELFQEERGKHFDPRVVDAFMEQLPLLLEVRDRESDL</sequence>
<evidence type="ECO:0000256" key="1">
    <source>
        <dbReference type="ARBA" id="ARBA00022801"/>
    </source>
</evidence>
<dbReference type="Pfam" id="PF13487">
    <property type="entry name" value="HD_5"/>
    <property type="match status" value="1"/>
</dbReference>
<reference evidence="3 4" key="1">
    <citation type="submission" date="2018-09" db="EMBL/GenBank/DDBJ databases">
        <title>Paenibacillus aracenensis nov. sp. isolated from a cave in southern Spain.</title>
        <authorList>
            <person name="Jurado V."/>
            <person name="Gutierrez-Patricio S."/>
            <person name="Gonzalez-Pimentel J.L."/>
            <person name="Miller A.Z."/>
            <person name="Laiz L."/>
            <person name="Saiz-Jimenez C."/>
        </authorList>
    </citation>
    <scope>NUCLEOTIDE SEQUENCE [LARGE SCALE GENOMIC DNA]</scope>
    <source>
        <strain evidence="3 4">DSM 22867</strain>
    </source>
</reference>
<dbReference type="SUPFAM" id="SSF55781">
    <property type="entry name" value="GAF domain-like"/>
    <property type="match status" value="1"/>
</dbReference>
<dbReference type="InterPro" id="IPR029016">
    <property type="entry name" value="GAF-like_dom_sf"/>
</dbReference>
<dbReference type="SUPFAM" id="SSF109604">
    <property type="entry name" value="HD-domain/PDEase-like"/>
    <property type="match status" value="1"/>
</dbReference>
<evidence type="ECO:0000313" key="4">
    <source>
        <dbReference type="Proteomes" id="UP000266482"/>
    </source>
</evidence>
<gene>
    <name evidence="3" type="ORF">D3P08_24045</name>
</gene>
<dbReference type="GO" id="GO:0004112">
    <property type="term" value="F:cyclic-nucleotide phosphodiesterase activity"/>
    <property type="evidence" value="ECO:0007669"/>
    <property type="project" value="UniProtKB-ARBA"/>
</dbReference>
<dbReference type="InterPro" id="IPR037522">
    <property type="entry name" value="HD_GYP_dom"/>
</dbReference>
<dbReference type="InterPro" id="IPR003018">
    <property type="entry name" value="GAF"/>
</dbReference>
<dbReference type="Proteomes" id="UP000266482">
    <property type="component" value="Unassembled WGS sequence"/>
</dbReference>